<reference evidence="2" key="4">
    <citation type="submission" date="2025-09" db="UniProtKB">
        <authorList>
            <consortium name="Ensembl"/>
        </authorList>
    </citation>
    <scope>IDENTIFICATION</scope>
</reference>
<keyword evidence="1" id="KW-0732">Signal</keyword>
<dbReference type="InParanoid" id="A0A3B1IFD8"/>
<feature type="signal peptide" evidence="1">
    <location>
        <begin position="1"/>
        <end position="23"/>
    </location>
</feature>
<reference evidence="3" key="1">
    <citation type="submission" date="2013-03" db="EMBL/GenBank/DDBJ databases">
        <authorList>
            <person name="Jeffery W."/>
            <person name="Warren W."/>
            <person name="Wilson R.K."/>
        </authorList>
    </citation>
    <scope>NUCLEOTIDE SEQUENCE</scope>
    <source>
        <strain evidence="3">female</strain>
    </source>
</reference>
<dbReference type="Ensembl" id="ENSAMXT00000030010.1">
    <property type="protein sequence ID" value="ENSAMXP00000028396.1"/>
    <property type="gene ID" value="ENSAMXG00000043847.1"/>
</dbReference>
<name>A0A3B1IFD8_ASTMX</name>
<accession>A0A3B1IFD8</accession>
<dbReference type="Proteomes" id="UP000018467">
    <property type="component" value="Unassembled WGS sequence"/>
</dbReference>
<evidence type="ECO:0000313" key="2">
    <source>
        <dbReference type="Ensembl" id="ENSAMXP00000028396.1"/>
    </source>
</evidence>
<sequence length="83" mass="9658">MGTEHFCLYLCLIINVFIQEIAESTGPALFVRVDDLMYQKCVAAFLRARCDGETHHHLRCSISSKSTYTKRVRKVFKRQIIYS</sequence>
<reference evidence="2" key="3">
    <citation type="submission" date="2025-08" db="UniProtKB">
        <authorList>
            <consortium name="Ensembl"/>
        </authorList>
    </citation>
    <scope>IDENTIFICATION</scope>
</reference>
<evidence type="ECO:0000256" key="1">
    <source>
        <dbReference type="SAM" id="SignalP"/>
    </source>
</evidence>
<protein>
    <recommendedName>
        <fullName evidence="4">Secreted protein</fullName>
    </recommendedName>
</protein>
<evidence type="ECO:0000313" key="3">
    <source>
        <dbReference type="Proteomes" id="UP000018467"/>
    </source>
</evidence>
<organism evidence="2 3">
    <name type="scientific">Astyanax mexicanus</name>
    <name type="common">Blind cave fish</name>
    <name type="synonym">Astyanax fasciatus mexicanus</name>
    <dbReference type="NCBI Taxonomy" id="7994"/>
    <lineage>
        <taxon>Eukaryota</taxon>
        <taxon>Metazoa</taxon>
        <taxon>Chordata</taxon>
        <taxon>Craniata</taxon>
        <taxon>Vertebrata</taxon>
        <taxon>Euteleostomi</taxon>
        <taxon>Actinopterygii</taxon>
        <taxon>Neopterygii</taxon>
        <taxon>Teleostei</taxon>
        <taxon>Ostariophysi</taxon>
        <taxon>Characiformes</taxon>
        <taxon>Characoidei</taxon>
        <taxon>Acestrorhamphidae</taxon>
        <taxon>Acestrorhamphinae</taxon>
        <taxon>Astyanax</taxon>
    </lineage>
</organism>
<feature type="chain" id="PRO_5047237336" description="Secreted protein" evidence="1">
    <location>
        <begin position="24"/>
        <end position="83"/>
    </location>
</feature>
<keyword evidence="3" id="KW-1185">Reference proteome</keyword>
<evidence type="ECO:0008006" key="4">
    <source>
        <dbReference type="Google" id="ProtNLM"/>
    </source>
</evidence>
<proteinExistence type="predicted"/>
<dbReference type="AlphaFoldDB" id="A0A3B1IFD8"/>
<reference evidence="3" key="2">
    <citation type="journal article" date="2014" name="Nat. Commun.">
        <title>The cavefish genome reveals candidate genes for eye loss.</title>
        <authorList>
            <person name="McGaugh S.E."/>
            <person name="Gross J.B."/>
            <person name="Aken B."/>
            <person name="Blin M."/>
            <person name="Borowsky R."/>
            <person name="Chalopin D."/>
            <person name="Hinaux H."/>
            <person name="Jeffery W.R."/>
            <person name="Keene A."/>
            <person name="Ma L."/>
            <person name="Minx P."/>
            <person name="Murphy D."/>
            <person name="O'Quin K.E."/>
            <person name="Retaux S."/>
            <person name="Rohner N."/>
            <person name="Searle S.M."/>
            <person name="Stahl B.A."/>
            <person name="Tabin C."/>
            <person name="Volff J.N."/>
            <person name="Yoshizawa M."/>
            <person name="Warren W.C."/>
        </authorList>
    </citation>
    <scope>NUCLEOTIDE SEQUENCE [LARGE SCALE GENOMIC DNA]</scope>
    <source>
        <strain evidence="3">female</strain>
    </source>
</reference>